<dbReference type="PANTHER" id="PTHR43080:SF2">
    <property type="entry name" value="CBS DOMAIN-CONTAINING PROTEIN"/>
    <property type="match status" value="1"/>
</dbReference>
<dbReference type="PANTHER" id="PTHR43080">
    <property type="entry name" value="CBS DOMAIN-CONTAINING PROTEIN CBSX3, MITOCHONDRIAL"/>
    <property type="match status" value="1"/>
</dbReference>
<dbReference type="Pfam" id="PF00571">
    <property type="entry name" value="CBS"/>
    <property type="match status" value="2"/>
</dbReference>
<keyword evidence="3" id="KW-1133">Transmembrane helix</keyword>
<evidence type="ECO:0000256" key="2">
    <source>
        <dbReference type="PROSITE-ProRule" id="PRU00703"/>
    </source>
</evidence>
<dbReference type="SMART" id="SM00116">
    <property type="entry name" value="CBS"/>
    <property type="match status" value="2"/>
</dbReference>
<name>A0A977NLT8_9ARCH</name>
<organism evidence="5">
    <name type="scientific">Nitrososphaera viennensis</name>
    <dbReference type="NCBI Taxonomy" id="1034015"/>
    <lineage>
        <taxon>Archaea</taxon>
        <taxon>Nitrososphaerota</taxon>
        <taxon>Nitrososphaeria</taxon>
        <taxon>Nitrososphaerales</taxon>
        <taxon>Nitrososphaeraceae</taxon>
        <taxon>Nitrososphaera</taxon>
    </lineage>
</organism>
<evidence type="ECO:0000256" key="3">
    <source>
        <dbReference type="SAM" id="Phobius"/>
    </source>
</evidence>
<reference evidence="5" key="1">
    <citation type="submission" date="2022-08" db="EMBL/GenBank/DDBJ databases">
        <title>Dynamic responses of ammonia-oxidizing microbial communities induced by reactive oxygen species (ROS) in fluctuating redox aquifers.</title>
        <authorList>
            <person name="Wang P."/>
            <person name="Wang H."/>
        </authorList>
    </citation>
    <scope>NUCLEOTIDE SEQUENCE</scope>
    <source>
        <strain evidence="5">PLX03</strain>
    </source>
</reference>
<dbReference type="InterPro" id="IPR046342">
    <property type="entry name" value="CBS_dom_sf"/>
</dbReference>
<evidence type="ECO:0000259" key="4">
    <source>
        <dbReference type="PROSITE" id="PS51371"/>
    </source>
</evidence>
<dbReference type="EMBL" id="CP103305">
    <property type="protein sequence ID" value="UVS68195.1"/>
    <property type="molecule type" value="Genomic_DNA"/>
</dbReference>
<dbReference type="InterPro" id="IPR000644">
    <property type="entry name" value="CBS_dom"/>
</dbReference>
<dbReference type="SUPFAM" id="SSF54631">
    <property type="entry name" value="CBS-domain pair"/>
    <property type="match status" value="1"/>
</dbReference>
<feature type="transmembrane region" description="Helical" evidence="3">
    <location>
        <begin position="20"/>
        <end position="45"/>
    </location>
</feature>
<keyword evidence="1 2" id="KW-0129">CBS domain</keyword>
<dbReference type="Proteomes" id="UP001059771">
    <property type="component" value="Chromosome"/>
</dbReference>
<dbReference type="Gene3D" id="3.10.580.10">
    <property type="entry name" value="CBS-domain"/>
    <property type="match status" value="2"/>
</dbReference>
<proteinExistence type="predicted"/>
<keyword evidence="3" id="KW-0812">Transmembrane</keyword>
<dbReference type="RefSeq" id="WP_227717329.1">
    <property type="nucleotide sequence ID" value="NZ_CP103305.1"/>
</dbReference>
<dbReference type="AlphaFoldDB" id="A0A977NLT8"/>
<protein>
    <submittedName>
        <fullName evidence="5">CBS domain-containing protein</fullName>
    </submittedName>
</protein>
<sequence length="201" mass="22417">MTGLTDTAVKIGIAISYGLMGLGFFVILTSDFLSGIWLLLIGWFLQSGAQSYKYQYELTAILSKVRVGDIMNAAFIAMPPEITLQESQRRYFSTYMKSTFPVTDAGGKLLGMVTLKRVMDIDEPKRERLTVREAMIPLEELAVMSANGKGDEAVRKMTRTHNGKIFVCDADGRLLGMVTKTDLLNVANERQEYMQRGLPSK</sequence>
<dbReference type="PROSITE" id="PS51371">
    <property type="entry name" value="CBS"/>
    <property type="match status" value="1"/>
</dbReference>
<gene>
    <name evidence="5" type="ORF">NWT39_09820</name>
</gene>
<keyword evidence="3" id="KW-0472">Membrane</keyword>
<evidence type="ECO:0000313" key="5">
    <source>
        <dbReference type="EMBL" id="UVS68195.1"/>
    </source>
</evidence>
<feature type="domain" description="CBS" evidence="4">
    <location>
        <begin position="135"/>
        <end position="193"/>
    </location>
</feature>
<dbReference type="InterPro" id="IPR051257">
    <property type="entry name" value="Diverse_CBS-Domain"/>
</dbReference>
<dbReference type="GeneID" id="74947236"/>
<evidence type="ECO:0000256" key="1">
    <source>
        <dbReference type="ARBA" id="ARBA00023122"/>
    </source>
</evidence>
<accession>A0A977NLT8</accession>